<dbReference type="PROSITE" id="PS00211">
    <property type="entry name" value="ABC_TRANSPORTER_1"/>
    <property type="match status" value="1"/>
</dbReference>
<dbReference type="InterPro" id="IPR003439">
    <property type="entry name" value="ABC_transporter-like_ATP-bd"/>
</dbReference>
<dbReference type="PANTHER" id="PTHR43335:SF4">
    <property type="entry name" value="ABC TRANSPORTER, ATP-BINDING PROTEIN"/>
    <property type="match status" value="1"/>
</dbReference>
<dbReference type="EMBL" id="CP133772">
    <property type="protein sequence ID" value="WYY00372.1"/>
    <property type="molecule type" value="Genomic_DNA"/>
</dbReference>
<evidence type="ECO:0000259" key="5">
    <source>
        <dbReference type="PROSITE" id="PS50893"/>
    </source>
</evidence>
<dbReference type="PROSITE" id="PS50893">
    <property type="entry name" value="ABC_TRANSPORTER_2"/>
    <property type="match status" value="1"/>
</dbReference>
<dbReference type="RefSeq" id="WP_393970711.1">
    <property type="nucleotide sequence ID" value="NZ_CP133772.1"/>
</dbReference>
<dbReference type="GO" id="GO:0016887">
    <property type="term" value="F:ATP hydrolysis activity"/>
    <property type="evidence" value="ECO:0007669"/>
    <property type="project" value="InterPro"/>
</dbReference>
<keyword evidence="2" id="KW-0813">Transport</keyword>
<evidence type="ECO:0000313" key="7">
    <source>
        <dbReference type="Proteomes" id="UP001451606"/>
    </source>
</evidence>
<comment type="similarity">
    <text evidence="1">Belongs to the ABC transporter superfamily.</text>
</comment>
<dbReference type="GeneID" id="95967677"/>
<dbReference type="AlphaFoldDB" id="A0AAX4NFT0"/>
<keyword evidence="3" id="KW-0547">Nucleotide-binding</keyword>
<dbReference type="Proteomes" id="UP001451606">
    <property type="component" value="Chromosome"/>
</dbReference>
<feature type="domain" description="ABC transporter" evidence="5">
    <location>
        <begin position="2"/>
        <end position="234"/>
    </location>
</feature>
<dbReference type="InterPro" id="IPR003593">
    <property type="entry name" value="AAA+_ATPase"/>
</dbReference>
<dbReference type="GO" id="GO:0005524">
    <property type="term" value="F:ATP binding"/>
    <property type="evidence" value="ECO:0007669"/>
    <property type="project" value="UniProtKB-KW"/>
</dbReference>
<dbReference type="PANTHER" id="PTHR43335">
    <property type="entry name" value="ABC TRANSPORTER, ATP-BINDING PROTEIN"/>
    <property type="match status" value="1"/>
</dbReference>
<dbReference type="InterPro" id="IPR027417">
    <property type="entry name" value="P-loop_NTPase"/>
</dbReference>
<gene>
    <name evidence="6" type="ORF">OXIME_000942</name>
</gene>
<dbReference type="SUPFAM" id="SSF52540">
    <property type="entry name" value="P-loop containing nucleoside triphosphate hydrolases"/>
    <property type="match status" value="1"/>
</dbReference>
<dbReference type="Pfam" id="PF00005">
    <property type="entry name" value="ABC_tran"/>
    <property type="match status" value="1"/>
</dbReference>
<dbReference type="InterPro" id="IPR017871">
    <property type="entry name" value="ABC_transporter-like_CS"/>
</dbReference>
<evidence type="ECO:0000256" key="3">
    <source>
        <dbReference type="ARBA" id="ARBA00022741"/>
    </source>
</evidence>
<dbReference type="SMART" id="SM00382">
    <property type="entry name" value="AAA"/>
    <property type="match status" value="1"/>
</dbReference>
<evidence type="ECO:0000256" key="2">
    <source>
        <dbReference type="ARBA" id="ARBA00022448"/>
    </source>
</evidence>
<evidence type="ECO:0000256" key="4">
    <source>
        <dbReference type="ARBA" id="ARBA00022840"/>
    </source>
</evidence>
<organism evidence="6 7">
    <name type="scientific">Oxyplasma meridianum</name>
    <dbReference type="NCBI Taxonomy" id="3073602"/>
    <lineage>
        <taxon>Archaea</taxon>
        <taxon>Methanobacteriati</taxon>
        <taxon>Thermoplasmatota</taxon>
        <taxon>Thermoplasmata</taxon>
        <taxon>Thermoplasmatales</taxon>
        <taxon>Thermoplasmataceae</taxon>
        <taxon>Oxyplasma</taxon>
    </lineage>
</organism>
<sequence>MIDIESVTKIYTPKNPPAVDNLEFSIKDGEILGLVGLNGAGKTTTIRMTSGIILPTSGRIMVDGYDIVQDKVKAAANVGWIPELPNFEPNATPLQLMNYFAGFYNLKGKEAEERIMSLLEQVGLKEHLHKKLRSYSQGMKKRFSIAESIIGDPQNVMFDETLNGLDPEGVLFVRNLMMKLKKRGKAILLSSHILSEIQDMADRVVIIDHGKLIKTIKRSEMKTLGKTVVHVTVENFNADCKKILAKYGDVETKDNESMIRDLKIPETDLPSIPDELVKSGYRIVRFDPVGESLEEYFFNLIGGMK</sequence>
<dbReference type="Gene3D" id="3.40.50.300">
    <property type="entry name" value="P-loop containing nucleotide triphosphate hydrolases"/>
    <property type="match status" value="1"/>
</dbReference>
<evidence type="ECO:0000256" key="1">
    <source>
        <dbReference type="ARBA" id="ARBA00005417"/>
    </source>
</evidence>
<evidence type="ECO:0000313" key="6">
    <source>
        <dbReference type="EMBL" id="WYY00372.1"/>
    </source>
</evidence>
<accession>A0AAX4NFT0</accession>
<name>A0AAX4NFT0_9ARCH</name>
<keyword evidence="7" id="KW-1185">Reference proteome</keyword>
<dbReference type="KEGG" id="omr:OXIME_000942"/>
<keyword evidence="4 6" id="KW-0067">ATP-binding</keyword>
<protein>
    <submittedName>
        <fullName evidence="6">ABC transporter ATP-binding protein</fullName>
    </submittedName>
</protein>
<reference evidence="6 7" key="1">
    <citation type="submission" date="2023-09" db="EMBL/GenBank/DDBJ databases">
        <authorList>
            <person name="Golyshina O.V."/>
            <person name="Lunev E.A."/>
            <person name="Bargiela R."/>
            <person name="Gaines M.C."/>
            <person name="Daum B."/>
            <person name="Bale N.J."/>
            <person name="Koenen M."/>
            <person name="Sinninghe Damst J.S."/>
            <person name="Yakimov M."/>
            <person name="Golyshin P.N."/>
        </authorList>
    </citation>
    <scope>NUCLEOTIDE SEQUENCE [LARGE SCALE GENOMIC DNA]</scope>
    <source>
        <strain evidence="6 7">M1</strain>
    </source>
</reference>
<proteinExistence type="inferred from homology"/>